<keyword evidence="8" id="KW-1185">Reference proteome</keyword>
<dbReference type="Proteomes" id="UP000218023">
    <property type="component" value="Unassembled WGS sequence"/>
</dbReference>
<feature type="transmembrane region" description="Helical" evidence="6">
    <location>
        <begin position="49"/>
        <end position="75"/>
    </location>
</feature>
<dbReference type="GO" id="GO:0015920">
    <property type="term" value="P:lipopolysaccharide transport"/>
    <property type="evidence" value="ECO:0007669"/>
    <property type="project" value="TreeGrafter"/>
</dbReference>
<sequence>MTRIDRYMLSQFLTQFGFFALVLVSVYWINRAVRLFEQLIQDGQTALVVLEFTALTLPVVIALVLPVAAFAATAYGTNRLASESELTVMQAAGLSPWRMARPALVFGLLVALMVGVLAHGLVPMARARLAERQADIAENVTARFLRPGAFQYPSEGVTLFIGEIAPDGRLIDLFLEDARDPASQTIYTAEEALVLRTEAGPRLAMARGMVQTLRSTPGLEPRLSTTRFADLTYDIGALFQASAQGGRDLRDYSTLRLLDPDPEMLAATGATPERARAEAHERLAQPLLAPVGALLGFSMLLLGGFSRFGVWRQVIWAVVALLFVHFLQTAAASRAAKAPETWPLLYLPAVAGTGIVAATLWAAARSRGPRRNAAPSAGAPA</sequence>
<dbReference type="GO" id="GO:0055085">
    <property type="term" value="P:transmembrane transport"/>
    <property type="evidence" value="ECO:0007669"/>
    <property type="project" value="InterPro"/>
</dbReference>
<keyword evidence="5 6" id="KW-0472">Membrane</keyword>
<evidence type="ECO:0000256" key="5">
    <source>
        <dbReference type="ARBA" id="ARBA00023136"/>
    </source>
</evidence>
<dbReference type="EMBL" id="NSJZ01000012">
    <property type="protein sequence ID" value="PAU96633.1"/>
    <property type="molecule type" value="Genomic_DNA"/>
</dbReference>
<evidence type="ECO:0000256" key="1">
    <source>
        <dbReference type="ARBA" id="ARBA00004651"/>
    </source>
</evidence>
<accession>A0A2A2GIA2</accession>
<evidence type="ECO:0000256" key="4">
    <source>
        <dbReference type="ARBA" id="ARBA00022989"/>
    </source>
</evidence>
<dbReference type="OrthoDB" id="8477889at2"/>
<feature type="transmembrane region" description="Helical" evidence="6">
    <location>
        <begin position="103"/>
        <end position="122"/>
    </location>
</feature>
<evidence type="ECO:0000313" key="7">
    <source>
        <dbReference type="EMBL" id="PAU96633.1"/>
    </source>
</evidence>
<feature type="transmembrane region" description="Helical" evidence="6">
    <location>
        <begin position="314"/>
        <end position="332"/>
    </location>
</feature>
<keyword evidence="3 6" id="KW-0812">Transmembrane</keyword>
<dbReference type="Pfam" id="PF03739">
    <property type="entry name" value="LptF_LptG"/>
    <property type="match status" value="1"/>
</dbReference>
<dbReference type="PANTHER" id="PTHR33529:SF6">
    <property type="entry name" value="YJGP_YJGQ FAMILY PERMEASE"/>
    <property type="match status" value="1"/>
</dbReference>
<feature type="transmembrane region" description="Helical" evidence="6">
    <location>
        <begin position="12"/>
        <end position="29"/>
    </location>
</feature>
<dbReference type="PANTHER" id="PTHR33529">
    <property type="entry name" value="SLR0882 PROTEIN-RELATED"/>
    <property type="match status" value="1"/>
</dbReference>
<dbReference type="RefSeq" id="WP_095640763.1">
    <property type="nucleotide sequence ID" value="NZ_NSJZ01000012.1"/>
</dbReference>
<gene>
    <name evidence="7" type="primary">lptF</name>
    <name evidence="7" type="ORF">CK240_13040</name>
</gene>
<organism evidence="7 8">
    <name type="scientific">Paracoccus salipaludis</name>
    <dbReference type="NCBI Taxonomy" id="2032623"/>
    <lineage>
        <taxon>Bacteria</taxon>
        <taxon>Pseudomonadati</taxon>
        <taxon>Pseudomonadota</taxon>
        <taxon>Alphaproteobacteria</taxon>
        <taxon>Rhodobacterales</taxon>
        <taxon>Paracoccaceae</taxon>
        <taxon>Paracoccus</taxon>
    </lineage>
</organism>
<evidence type="ECO:0000256" key="6">
    <source>
        <dbReference type="SAM" id="Phobius"/>
    </source>
</evidence>
<evidence type="ECO:0000313" key="8">
    <source>
        <dbReference type="Proteomes" id="UP000218023"/>
    </source>
</evidence>
<dbReference type="AlphaFoldDB" id="A0A2A2GIA2"/>
<dbReference type="NCBIfam" id="TIGR04407">
    <property type="entry name" value="LptF_YjgP"/>
    <property type="match status" value="1"/>
</dbReference>
<comment type="subcellular location">
    <subcellularLocation>
        <location evidence="1">Cell membrane</location>
        <topology evidence="1">Multi-pass membrane protein</topology>
    </subcellularLocation>
</comment>
<protein>
    <submittedName>
        <fullName evidence="7">LPS export ABC transporter permease LptF</fullName>
    </submittedName>
</protein>
<comment type="caution">
    <text evidence="7">The sequence shown here is derived from an EMBL/GenBank/DDBJ whole genome shotgun (WGS) entry which is preliminary data.</text>
</comment>
<dbReference type="InterPro" id="IPR030922">
    <property type="entry name" value="LptF"/>
</dbReference>
<dbReference type="GO" id="GO:0043190">
    <property type="term" value="C:ATP-binding cassette (ABC) transporter complex"/>
    <property type="evidence" value="ECO:0007669"/>
    <property type="project" value="InterPro"/>
</dbReference>
<keyword evidence="4 6" id="KW-1133">Transmembrane helix</keyword>
<reference evidence="7 8" key="1">
    <citation type="submission" date="2017-09" db="EMBL/GenBank/DDBJ databases">
        <title>Paracoccus alkalisoli sp. nov., isolated from saline alkaline soil.</title>
        <authorList>
            <person name="Dong X."/>
            <person name="Zhang G."/>
        </authorList>
    </citation>
    <scope>NUCLEOTIDE SEQUENCE [LARGE SCALE GENOMIC DNA]</scope>
    <source>
        <strain evidence="7 8">WN007</strain>
    </source>
</reference>
<evidence type="ECO:0000256" key="3">
    <source>
        <dbReference type="ARBA" id="ARBA00022692"/>
    </source>
</evidence>
<name>A0A2A2GIA2_9RHOB</name>
<feature type="transmembrane region" description="Helical" evidence="6">
    <location>
        <begin position="287"/>
        <end position="308"/>
    </location>
</feature>
<proteinExistence type="predicted"/>
<dbReference type="InterPro" id="IPR005495">
    <property type="entry name" value="LptG/LptF_permease"/>
</dbReference>
<keyword evidence="2" id="KW-1003">Cell membrane</keyword>
<feature type="transmembrane region" description="Helical" evidence="6">
    <location>
        <begin position="344"/>
        <end position="364"/>
    </location>
</feature>
<evidence type="ECO:0000256" key="2">
    <source>
        <dbReference type="ARBA" id="ARBA00022475"/>
    </source>
</evidence>